<gene>
    <name evidence="2" type="ORF">RHOFW104T7_04845</name>
</gene>
<proteinExistence type="predicted"/>
<dbReference type="Proteomes" id="UP000076131">
    <property type="component" value="Unassembled WGS sequence"/>
</dbReference>
<evidence type="ECO:0000256" key="1">
    <source>
        <dbReference type="SAM" id="MobiDB-lite"/>
    </source>
</evidence>
<keyword evidence="3" id="KW-1185">Reference proteome</keyword>
<comment type="caution">
    <text evidence="2">The sequence shown here is derived from an EMBL/GenBank/DDBJ whole genome shotgun (WGS) entry which is preliminary data.</text>
</comment>
<feature type="region of interest" description="Disordered" evidence="1">
    <location>
        <begin position="40"/>
        <end position="69"/>
    </location>
</feature>
<organism evidence="2 3">
    <name type="scientific">Rhodanobacter thiooxydans</name>
    <dbReference type="NCBI Taxonomy" id="416169"/>
    <lineage>
        <taxon>Bacteria</taxon>
        <taxon>Pseudomonadati</taxon>
        <taxon>Pseudomonadota</taxon>
        <taxon>Gammaproteobacteria</taxon>
        <taxon>Lysobacterales</taxon>
        <taxon>Rhodanobacteraceae</taxon>
        <taxon>Rhodanobacter</taxon>
    </lineage>
</organism>
<accession>A0A154QMX6</accession>
<sequence>MPNTMVVVTDSVRARCFEAAAKPAAWTEVACLVNPDGRALGRDAPTDRLPRTNESAGPSRHAIEPHTSLPGKSLDAFARTIGETLEHDHRTGRFERLVLVAAPHLLGVLHTHFSKSLRASIVGELKLDIAGLTADEIHARLPREWLR</sequence>
<protein>
    <submittedName>
        <fullName evidence="2">Host cell attachment-required protein</fullName>
    </submittedName>
</protein>
<dbReference type="STRING" id="416169.RHOFW104T7_04845"/>
<dbReference type="AlphaFoldDB" id="A0A154QMX6"/>
<feature type="compositionally biased region" description="Basic and acidic residues" evidence="1">
    <location>
        <begin position="40"/>
        <end position="51"/>
    </location>
</feature>
<dbReference type="EMBL" id="LVJS01000008">
    <property type="protein sequence ID" value="KZC25188.1"/>
    <property type="molecule type" value="Genomic_DNA"/>
</dbReference>
<dbReference type="GeneID" id="72425541"/>
<dbReference type="RefSeq" id="WP_015446785.1">
    <property type="nucleotide sequence ID" value="NZ_LVJS01000008.1"/>
</dbReference>
<name>A0A154QMX6_9GAMM</name>
<reference evidence="2 3" key="1">
    <citation type="journal article" date="2016" name="MBio">
        <title>Lateral Gene Transfer in a Heavy Metal-Contaminated-Groundwater Microbial Community.</title>
        <authorList>
            <person name="Hemme C.L."/>
            <person name="Green S.J."/>
            <person name="Rishishwar L."/>
            <person name="Prakash O."/>
            <person name="Pettenato A."/>
            <person name="Chakraborty R."/>
            <person name="Deutschbauer A.M."/>
            <person name="Van Nostrand J.D."/>
            <person name="Wu L."/>
            <person name="He Z."/>
            <person name="Jordan I.K."/>
            <person name="Hazen T.C."/>
            <person name="Arkin A.P."/>
            <person name="Kostka J.E."/>
            <person name="Zhou J."/>
        </authorList>
    </citation>
    <scope>NUCLEOTIDE SEQUENCE [LARGE SCALE GENOMIC DNA]</scope>
    <source>
        <strain evidence="2 3">FW104-T7</strain>
    </source>
</reference>
<evidence type="ECO:0000313" key="3">
    <source>
        <dbReference type="Proteomes" id="UP000076131"/>
    </source>
</evidence>
<dbReference type="InterPro" id="IPR019291">
    <property type="entry name" value="Host_attachment_protein"/>
</dbReference>
<evidence type="ECO:0000313" key="2">
    <source>
        <dbReference type="EMBL" id="KZC25188.1"/>
    </source>
</evidence>
<dbReference type="Pfam" id="PF10116">
    <property type="entry name" value="Host_attach"/>
    <property type="match status" value="1"/>
</dbReference>